<dbReference type="FunFam" id="3.10.50.10:FF:000003">
    <property type="entry name" value="Class V chitinase CHIT5b"/>
    <property type="match status" value="1"/>
</dbReference>
<dbReference type="PANTHER" id="PTHR11177">
    <property type="entry name" value="CHITINASE"/>
    <property type="match status" value="1"/>
</dbReference>
<comment type="similarity">
    <text evidence="6">Belongs to the glycosyl hydrolase 18 family.</text>
</comment>
<dbReference type="InterPro" id="IPR001223">
    <property type="entry name" value="Glyco_hydro18_cat"/>
</dbReference>
<dbReference type="OrthoDB" id="76388at2759"/>
<keyword evidence="4 5" id="KW-0326">Glycosidase</keyword>
<keyword evidence="10" id="KW-1185">Reference proteome</keyword>
<dbReference type="GO" id="GO:0005975">
    <property type="term" value="P:carbohydrate metabolic process"/>
    <property type="evidence" value="ECO:0007669"/>
    <property type="project" value="InterPro"/>
</dbReference>
<organism evidence="9 10">
    <name type="scientific">Clunio marinus</name>
    <dbReference type="NCBI Taxonomy" id="568069"/>
    <lineage>
        <taxon>Eukaryota</taxon>
        <taxon>Metazoa</taxon>
        <taxon>Ecdysozoa</taxon>
        <taxon>Arthropoda</taxon>
        <taxon>Hexapoda</taxon>
        <taxon>Insecta</taxon>
        <taxon>Pterygota</taxon>
        <taxon>Neoptera</taxon>
        <taxon>Endopterygota</taxon>
        <taxon>Diptera</taxon>
        <taxon>Nematocera</taxon>
        <taxon>Chironomoidea</taxon>
        <taxon>Chironomidae</taxon>
        <taxon>Clunio</taxon>
    </lineage>
</organism>
<dbReference type="AlphaFoldDB" id="A0A1J1HR99"/>
<dbReference type="Proteomes" id="UP000183832">
    <property type="component" value="Unassembled WGS sequence"/>
</dbReference>
<evidence type="ECO:0000256" key="3">
    <source>
        <dbReference type="ARBA" id="ARBA00023180"/>
    </source>
</evidence>
<dbReference type="GO" id="GO:0008061">
    <property type="term" value="F:chitin binding"/>
    <property type="evidence" value="ECO:0007669"/>
    <property type="project" value="InterPro"/>
</dbReference>
<sequence>MTKPKYELINNQRINNNNNSNNRNILAIGLLSLLCIIVFLAVFATWSEIYSYKRLLIPKKTKDIPALWHSRINFYTKNQSNASSHKNNISDKDEDVYTQQSKFGNYVYSSDHEKHSKQHKKKLICYYTTARYVSKRNYIKNDSPLKIKDINPHLCTHLNIGIIEISNCTLLLDDDLINAFKDGNLLKKQNQDLKILLWVGGADESTGFTEMVANHTNRKRFIQSLKETLKRYSLDGVDLDWEFPNGSNPQRIHFMQLLHEIRREYQREHSTYLLSLAAAAPSTFIDMCYDVPMINDNVDFVNVMTYDYHFYSKATPYVGLNAPLYATSREFGIFATLNINYTVNYWMSKGLDRSKIIIGLPTYGHSFRLVNPFNTRIGAPSEDYGSVGVLGFVSYSEVCWFQISNFNVKIEYDIETCSPFLSAGLEWISYEDERSLECKVNYAKDNHFGGIMVFSLNTDDYQYTCDDNYKSNRGVGGKRGFPLLRKIHSILFKNTTAN</sequence>
<name>A0A1J1HR99_9DIPT</name>
<evidence type="ECO:0000256" key="4">
    <source>
        <dbReference type="ARBA" id="ARBA00023295"/>
    </source>
</evidence>
<evidence type="ECO:0000256" key="6">
    <source>
        <dbReference type="RuleBase" id="RU004453"/>
    </source>
</evidence>
<protein>
    <submittedName>
        <fullName evidence="9">CLUMA_CG004302, isoform A</fullName>
    </submittedName>
</protein>
<dbReference type="GO" id="GO:0005576">
    <property type="term" value="C:extracellular region"/>
    <property type="evidence" value="ECO:0007669"/>
    <property type="project" value="TreeGrafter"/>
</dbReference>
<dbReference type="PROSITE" id="PS51910">
    <property type="entry name" value="GH18_2"/>
    <property type="match status" value="1"/>
</dbReference>
<dbReference type="InterPro" id="IPR050314">
    <property type="entry name" value="Glycosyl_Hydrlase_18"/>
</dbReference>
<dbReference type="InterPro" id="IPR011583">
    <property type="entry name" value="Chitinase_II/V-like_cat"/>
</dbReference>
<dbReference type="SMART" id="SM00636">
    <property type="entry name" value="Glyco_18"/>
    <property type="match status" value="1"/>
</dbReference>
<dbReference type="STRING" id="568069.A0A1J1HR99"/>
<accession>A0A1J1HR99</accession>
<dbReference type="Pfam" id="PF00704">
    <property type="entry name" value="Glyco_hydro_18"/>
    <property type="match status" value="1"/>
</dbReference>
<evidence type="ECO:0000259" key="8">
    <source>
        <dbReference type="PROSITE" id="PS51910"/>
    </source>
</evidence>
<dbReference type="GO" id="GO:0006032">
    <property type="term" value="P:chitin catabolic process"/>
    <property type="evidence" value="ECO:0007669"/>
    <property type="project" value="TreeGrafter"/>
</dbReference>
<dbReference type="EMBL" id="CVRI01000020">
    <property type="protein sequence ID" value="CRK90600.1"/>
    <property type="molecule type" value="Genomic_DNA"/>
</dbReference>
<keyword evidence="2 5" id="KW-0378">Hydrolase</keyword>
<dbReference type="InterPro" id="IPR017853">
    <property type="entry name" value="GH"/>
</dbReference>
<evidence type="ECO:0000256" key="7">
    <source>
        <dbReference type="SAM" id="Phobius"/>
    </source>
</evidence>
<evidence type="ECO:0000256" key="2">
    <source>
        <dbReference type="ARBA" id="ARBA00022801"/>
    </source>
</evidence>
<dbReference type="PROSITE" id="PS01095">
    <property type="entry name" value="GH18_1"/>
    <property type="match status" value="1"/>
</dbReference>
<feature type="domain" description="GH18" evidence="8">
    <location>
        <begin position="121"/>
        <end position="494"/>
    </location>
</feature>
<proteinExistence type="inferred from homology"/>
<dbReference type="InterPro" id="IPR029070">
    <property type="entry name" value="Chitinase_insertion_sf"/>
</dbReference>
<gene>
    <name evidence="9" type="primary">similar to Chitotriosidase-1</name>
    <name evidence="9" type="ORF">CLUMA_CG004302</name>
</gene>
<evidence type="ECO:0000256" key="1">
    <source>
        <dbReference type="ARBA" id="ARBA00022729"/>
    </source>
</evidence>
<keyword evidence="7" id="KW-0472">Membrane</keyword>
<reference evidence="9 10" key="1">
    <citation type="submission" date="2015-04" db="EMBL/GenBank/DDBJ databases">
        <authorList>
            <person name="Syromyatnikov M.Y."/>
            <person name="Popov V.N."/>
        </authorList>
    </citation>
    <scope>NUCLEOTIDE SEQUENCE [LARGE SCALE GENOMIC DNA]</scope>
</reference>
<evidence type="ECO:0000313" key="9">
    <source>
        <dbReference type="EMBL" id="CRK90600.1"/>
    </source>
</evidence>
<keyword evidence="7" id="KW-0812">Transmembrane</keyword>
<keyword evidence="1" id="KW-0732">Signal</keyword>
<dbReference type="Gene3D" id="3.10.50.10">
    <property type="match status" value="1"/>
</dbReference>
<feature type="transmembrane region" description="Helical" evidence="7">
    <location>
        <begin position="25"/>
        <end position="46"/>
    </location>
</feature>
<evidence type="ECO:0000313" key="10">
    <source>
        <dbReference type="Proteomes" id="UP000183832"/>
    </source>
</evidence>
<dbReference type="SUPFAM" id="SSF54556">
    <property type="entry name" value="Chitinase insertion domain"/>
    <property type="match status" value="1"/>
</dbReference>
<keyword evidence="7" id="KW-1133">Transmembrane helix</keyword>
<evidence type="ECO:0000256" key="5">
    <source>
        <dbReference type="RuleBase" id="RU000489"/>
    </source>
</evidence>
<dbReference type="SUPFAM" id="SSF51445">
    <property type="entry name" value="(Trans)glycosidases"/>
    <property type="match status" value="1"/>
</dbReference>
<dbReference type="Gene3D" id="3.20.20.80">
    <property type="entry name" value="Glycosidases"/>
    <property type="match status" value="1"/>
</dbReference>
<dbReference type="InterPro" id="IPR001579">
    <property type="entry name" value="Glyco_hydro_18_chit_AS"/>
</dbReference>
<dbReference type="PANTHER" id="PTHR11177:SF390">
    <property type="entry name" value="CHITINASE 11"/>
    <property type="match status" value="1"/>
</dbReference>
<keyword evidence="3" id="KW-0325">Glycoprotein</keyword>
<dbReference type="GO" id="GO:0004568">
    <property type="term" value="F:chitinase activity"/>
    <property type="evidence" value="ECO:0007669"/>
    <property type="project" value="UniProtKB-ARBA"/>
</dbReference>